<keyword evidence="3" id="KW-1185">Reference proteome</keyword>
<feature type="non-terminal residue" evidence="2">
    <location>
        <position position="1"/>
    </location>
</feature>
<sequence>RGSVANSEQMFLQPRTPPPSNPSLLFSFRLDPLPSSSEIFYCANSGPLGQVSSSLQSLGEKNFYRGTEAEFHCVRAQTILPSIGGPPRSARARQFIIGDPAAPLLPAFRPLSSLEILRSRLGAERRTQFLASVTFDSHRLPTAQHHGLPDRLRGHRHRLLRRDHQRGAGGLLPQAQLRGQICREVAPPVRSRQLRDHHHRGVLRDSRPRAQAGVHGEGADQPREVLRRDGRRQDHHRGPGHHRRAKGGDRPAGAHRAGAVRKRARHCPLHEVRAGREVRPGLARDRRPVPVRLLLHARGRPPVPLLRGAECHPGVEDAGLLISAPPCCPRTD</sequence>
<evidence type="ECO:0000256" key="1">
    <source>
        <dbReference type="SAM" id="MobiDB-lite"/>
    </source>
</evidence>
<feature type="compositionally biased region" description="Basic and acidic residues" evidence="1">
    <location>
        <begin position="217"/>
        <end position="232"/>
    </location>
</feature>
<feature type="compositionally biased region" description="Basic residues" evidence="1">
    <location>
        <begin position="233"/>
        <end position="245"/>
    </location>
</feature>
<feature type="region of interest" description="Disordered" evidence="1">
    <location>
        <begin position="186"/>
        <end position="264"/>
    </location>
</feature>
<gene>
    <name evidence="2" type="ORF">BOX15_Mlig001380g3</name>
</gene>
<evidence type="ECO:0000313" key="2">
    <source>
        <dbReference type="EMBL" id="PAA78366.1"/>
    </source>
</evidence>
<evidence type="ECO:0000313" key="3">
    <source>
        <dbReference type="Proteomes" id="UP000215902"/>
    </source>
</evidence>
<dbReference type="Proteomes" id="UP000215902">
    <property type="component" value="Unassembled WGS sequence"/>
</dbReference>
<dbReference type="EMBL" id="NIVC01000692">
    <property type="protein sequence ID" value="PAA78366.1"/>
    <property type="molecule type" value="Genomic_DNA"/>
</dbReference>
<proteinExistence type="predicted"/>
<dbReference type="AlphaFoldDB" id="A0A267FXA0"/>
<protein>
    <submittedName>
        <fullName evidence="2">Uncharacterized protein</fullName>
    </submittedName>
</protein>
<comment type="caution">
    <text evidence="2">The sequence shown here is derived from an EMBL/GenBank/DDBJ whole genome shotgun (WGS) entry which is preliminary data.</text>
</comment>
<organism evidence="2 3">
    <name type="scientific">Macrostomum lignano</name>
    <dbReference type="NCBI Taxonomy" id="282301"/>
    <lineage>
        <taxon>Eukaryota</taxon>
        <taxon>Metazoa</taxon>
        <taxon>Spiralia</taxon>
        <taxon>Lophotrochozoa</taxon>
        <taxon>Platyhelminthes</taxon>
        <taxon>Rhabditophora</taxon>
        <taxon>Macrostomorpha</taxon>
        <taxon>Macrostomida</taxon>
        <taxon>Macrostomidae</taxon>
        <taxon>Macrostomum</taxon>
    </lineage>
</organism>
<accession>A0A267FXA0</accession>
<name>A0A267FXA0_9PLAT</name>
<reference evidence="2 3" key="1">
    <citation type="submission" date="2017-06" db="EMBL/GenBank/DDBJ databases">
        <title>A platform for efficient transgenesis in Macrostomum lignano, a flatworm model organism for stem cell research.</title>
        <authorList>
            <person name="Berezikov E."/>
        </authorList>
    </citation>
    <scope>NUCLEOTIDE SEQUENCE [LARGE SCALE GENOMIC DNA]</scope>
    <source>
        <strain evidence="2">DV1</strain>
        <tissue evidence="2">Whole organism</tissue>
    </source>
</reference>